<accession>A0AAN2BYR9</accession>
<reference evidence="1 2" key="1">
    <citation type="journal article" date="2022" name="Int. J. Syst. Evol. Microbiol.">
        <title>&lt;i&gt;Sideroxyarcus emersonii&lt;/i&gt; gen. nov. sp. nov., a neutrophilic, microaerobic iron- and thiosulfate-oxidizing bacterium isolated from iron-rich wetland sediment.</title>
        <authorList>
            <person name="Kato S."/>
            <person name="Itoh T."/>
            <person name="Iino T."/>
            <person name="Ohkuma M."/>
        </authorList>
    </citation>
    <scope>NUCLEOTIDE SEQUENCE [LARGE SCALE GENOMIC DNA]</scope>
    <source>
        <strain evidence="1 2">MIZ01</strain>
    </source>
</reference>
<dbReference type="AlphaFoldDB" id="A0AAN2BYR9"/>
<dbReference type="KEGG" id="seme:MIZ01_1222"/>
<protein>
    <submittedName>
        <fullName evidence="1">Uncharacterized protein</fullName>
    </submittedName>
</protein>
<organism evidence="1 2">
    <name type="scientific">Sideroxyarcus emersonii</name>
    <dbReference type="NCBI Taxonomy" id="2764705"/>
    <lineage>
        <taxon>Bacteria</taxon>
        <taxon>Pseudomonadati</taxon>
        <taxon>Pseudomonadota</taxon>
        <taxon>Betaproteobacteria</taxon>
        <taxon>Nitrosomonadales</taxon>
        <taxon>Gallionellaceae</taxon>
        <taxon>Sideroxyarcus</taxon>
    </lineage>
</organism>
<evidence type="ECO:0000313" key="1">
    <source>
        <dbReference type="EMBL" id="BCK87444.1"/>
    </source>
</evidence>
<evidence type="ECO:0000313" key="2">
    <source>
        <dbReference type="Proteomes" id="UP001320326"/>
    </source>
</evidence>
<dbReference type="EMBL" id="AP023423">
    <property type="protein sequence ID" value="BCK87444.1"/>
    <property type="molecule type" value="Genomic_DNA"/>
</dbReference>
<name>A0AAN2BYR9_9PROT</name>
<keyword evidence="2" id="KW-1185">Reference proteome</keyword>
<sequence>MAFGAAIAFKQAGFMMQEEKMGSLLFGMLVAPVLTLSLFAAMTGAVPAGLRVATARTKPARRNRG</sequence>
<dbReference type="Proteomes" id="UP001320326">
    <property type="component" value="Chromosome"/>
</dbReference>
<gene>
    <name evidence="1" type="ORF">MIZ01_1222</name>
</gene>
<proteinExistence type="predicted"/>